<dbReference type="GO" id="GO:0015628">
    <property type="term" value="P:protein secretion by the type II secretion system"/>
    <property type="evidence" value="ECO:0007669"/>
    <property type="project" value="InterPro"/>
</dbReference>
<proteinExistence type="inferred from homology"/>
<organism evidence="10 11">
    <name type="scientific">Escherichia coli</name>
    <dbReference type="NCBI Taxonomy" id="562"/>
    <lineage>
        <taxon>Bacteria</taxon>
        <taxon>Pseudomonadati</taxon>
        <taxon>Pseudomonadota</taxon>
        <taxon>Gammaproteobacteria</taxon>
        <taxon>Enterobacterales</taxon>
        <taxon>Enterobacteriaceae</taxon>
        <taxon>Escherichia</taxon>
    </lineage>
</organism>
<evidence type="ECO:0000256" key="6">
    <source>
        <dbReference type="ARBA" id="ARBA00022692"/>
    </source>
</evidence>
<evidence type="ECO:0000256" key="8">
    <source>
        <dbReference type="ARBA" id="ARBA00022989"/>
    </source>
</evidence>
<evidence type="ECO:0000313" key="10">
    <source>
        <dbReference type="EMBL" id="RXC76647.1"/>
    </source>
</evidence>
<dbReference type="InterPro" id="IPR023229">
    <property type="entry name" value="T2SS_M_periplasmic_sf"/>
</dbReference>
<keyword evidence="5" id="KW-0997">Cell inner membrane</keyword>
<feature type="non-terminal residue" evidence="10">
    <location>
        <position position="1"/>
    </location>
</feature>
<keyword evidence="7" id="KW-0653">Protein transport</keyword>
<dbReference type="EMBL" id="SCJN01001281">
    <property type="protein sequence ID" value="RXC76647.1"/>
    <property type="molecule type" value="Genomic_DNA"/>
</dbReference>
<evidence type="ECO:0000256" key="1">
    <source>
        <dbReference type="ARBA" id="ARBA00004377"/>
    </source>
</evidence>
<evidence type="ECO:0000256" key="5">
    <source>
        <dbReference type="ARBA" id="ARBA00022519"/>
    </source>
</evidence>
<evidence type="ECO:0000256" key="2">
    <source>
        <dbReference type="ARBA" id="ARBA00010637"/>
    </source>
</evidence>
<evidence type="ECO:0000256" key="3">
    <source>
        <dbReference type="ARBA" id="ARBA00022448"/>
    </source>
</evidence>
<evidence type="ECO:0000256" key="4">
    <source>
        <dbReference type="ARBA" id="ARBA00022475"/>
    </source>
</evidence>
<comment type="subcellular location">
    <subcellularLocation>
        <location evidence="1">Cell inner membrane</location>
        <topology evidence="1">Single-pass membrane protein</topology>
    </subcellularLocation>
</comment>
<keyword evidence="6" id="KW-0812">Transmembrane</keyword>
<evidence type="ECO:0000256" key="7">
    <source>
        <dbReference type="ARBA" id="ARBA00022927"/>
    </source>
</evidence>
<keyword evidence="4" id="KW-1003">Cell membrane</keyword>
<dbReference type="AlphaFoldDB" id="A0A444R107"/>
<name>A0A444R107_ECOLX</name>
<comment type="caution">
    <text evidence="10">The sequence shown here is derived from an EMBL/GenBank/DDBJ whole genome shotgun (WGS) entry which is preliminary data.</text>
</comment>
<reference evidence="10 11" key="1">
    <citation type="submission" date="2019-01" db="EMBL/GenBank/DDBJ databases">
        <title>Genomic analysis of febrile catheter-associated UTI E. coli isolates.</title>
        <authorList>
            <person name="Potter R."/>
            <person name="Zou Z."/>
            <person name="Henderson J."/>
            <person name="Dantas G."/>
        </authorList>
    </citation>
    <scope>NUCLEOTIDE SEQUENCE [LARGE SCALE GENOMIC DNA]</scope>
    <source>
        <strain evidence="10 11">29_CAASB</strain>
    </source>
</reference>
<keyword evidence="3" id="KW-0813">Transport</keyword>
<evidence type="ECO:0000256" key="9">
    <source>
        <dbReference type="ARBA" id="ARBA00023136"/>
    </source>
</evidence>
<protein>
    <submittedName>
        <fullName evidence="10">General secretion pathway protein</fullName>
    </submittedName>
</protein>
<keyword evidence="9" id="KW-0472">Membrane</keyword>
<dbReference type="GO" id="GO:0005886">
    <property type="term" value="C:plasma membrane"/>
    <property type="evidence" value="ECO:0007669"/>
    <property type="project" value="UniProtKB-SubCell"/>
</dbReference>
<accession>A0A444R107</accession>
<dbReference type="SUPFAM" id="SSF103054">
    <property type="entry name" value="General secretion pathway protein M, EpsM"/>
    <property type="match status" value="1"/>
</dbReference>
<gene>
    <name evidence="10" type="ORF">EPS76_34510</name>
</gene>
<dbReference type="Pfam" id="PF04612">
    <property type="entry name" value="T2SSM"/>
    <property type="match status" value="1"/>
</dbReference>
<keyword evidence="8" id="KW-1133">Transmembrane helix</keyword>
<dbReference type="Proteomes" id="UP000288730">
    <property type="component" value="Unassembled WGS sequence"/>
</dbReference>
<dbReference type="InterPro" id="IPR007690">
    <property type="entry name" value="T2SS_GspM"/>
</dbReference>
<sequence length="46" mass="5187">PVVFNDLLKWLNALDEKYALRVTQIDVSAAEKPGMVNVLRLEFGRG</sequence>
<dbReference type="Gene3D" id="3.30.1360.100">
    <property type="entry name" value="General secretion pathway protein M, EpsM"/>
    <property type="match status" value="1"/>
</dbReference>
<dbReference type="GO" id="GO:0015627">
    <property type="term" value="C:type II protein secretion system complex"/>
    <property type="evidence" value="ECO:0007669"/>
    <property type="project" value="InterPro"/>
</dbReference>
<comment type="similarity">
    <text evidence="2">Belongs to the GSP M family.</text>
</comment>
<evidence type="ECO:0000313" key="11">
    <source>
        <dbReference type="Proteomes" id="UP000288730"/>
    </source>
</evidence>